<evidence type="ECO:0000256" key="1">
    <source>
        <dbReference type="SAM" id="MobiDB-lite"/>
    </source>
</evidence>
<feature type="compositionally biased region" description="Basic and acidic residues" evidence="1">
    <location>
        <begin position="254"/>
        <end position="266"/>
    </location>
</feature>
<sequence>MKETHRDAVTVPDLRRGALRSYREVRRRDGGASRRRCGTAERRGHIVRHTQRRRHLYDAAYASRRVLYDPLCMRELRMGTQRLPRQRRESPTMPIGSHMGAMGSEIVPELHGTHVAADRLQMSQGWAPSALAPDRYLPSLPPAPLLIPSRPPDQRTEYAGILRGCLEAHEAEIRSDLGGGFPTLWAFLSHDMQWVARLEESSLNLPHAHLSRYVRDVNTLCETNPRMKWMNIAEFVGGGGSKQARVSRSARTNKPRENEESKDKQSEVGSVSNYKAIAELWHYMSVYRSGIRLSRDTNATFYNEVKQAKENTCTSGVVIRTAQTVEIYEAPNTSTCAYKELSANQRGQTKQASKQGNVRCSRY</sequence>
<proteinExistence type="predicted"/>
<evidence type="ECO:0000313" key="3">
    <source>
        <dbReference type="Proteomes" id="UP001175228"/>
    </source>
</evidence>
<dbReference type="EMBL" id="JAUEPU010000010">
    <property type="protein sequence ID" value="KAK0499266.1"/>
    <property type="molecule type" value="Genomic_DNA"/>
</dbReference>
<reference evidence="2" key="1">
    <citation type="submission" date="2023-06" db="EMBL/GenBank/DDBJ databases">
        <authorList>
            <consortium name="Lawrence Berkeley National Laboratory"/>
            <person name="Ahrendt S."/>
            <person name="Sahu N."/>
            <person name="Indic B."/>
            <person name="Wong-Bajracharya J."/>
            <person name="Merenyi Z."/>
            <person name="Ke H.-M."/>
            <person name="Monk M."/>
            <person name="Kocsube S."/>
            <person name="Drula E."/>
            <person name="Lipzen A."/>
            <person name="Balint B."/>
            <person name="Henrissat B."/>
            <person name="Andreopoulos B."/>
            <person name="Martin F.M."/>
            <person name="Harder C.B."/>
            <person name="Rigling D."/>
            <person name="Ford K.L."/>
            <person name="Foster G.D."/>
            <person name="Pangilinan J."/>
            <person name="Papanicolaou A."/>
            <person name="Barry K."/>
            <person name="LaButti K."/>
            <person name="Viragh M."/>
            <person name="Koriabine M."/>
            <person name="Yan M."/>
            <person name="Riley R."/>
            <person name="Champramary S."/>
            <person name="Plett K.L."/>
            <person name="Tsai I.J."/>
            <person name="Slot J."/>
            <person name="Sipos G."/>
            <person name="Plett J."/>
            <person name="Nagy L.G."/>
            <person name="Grigoriev I.V."/>
        </authorList>
    </citation>
    <scope>NUCLEOTIDE SEQUENCE</scope>
    <source>
        <strain evidence="2">HWK02</strain>
    </source>
</reference>
<dbReference type="AlphaFoldDB" id="A0AA39QCC8"/>
<evidence type="ECO:0000313" key="2">
    <source>
        <dbReference type="EMBL" id="KAK0499266.1"/>
    </source>
</evidence>
<feature type="region of interest" description="Disordered" evidence="1">
    <location>
        <begin position="344"/>
        <end position="363"/>
    </location>
</feature>
<protein>
    <submittedName>
        <fullName evidence="2">Uncharacterized protein</fullName>
    </submittedName>
</protein>
<gene>
    <name evidence="2" type="ORF">EDD18DRAFT_1377306</name>
</gene>
<name>A0AA39QCC8_9AGAR</name>
<feature type="region of interest" description="Disordered" evidence="1">
    <location>
        <begin position="239"/>
        <end position="268"/>
    </location>
</feature>
<comment type="caution">
    <text evidence="2">The sequence shown here is derived from an EMBL/GenBank/DDBJ whole genome shotgun (WGS) entry which is preliminary data.</text>
</comment>
<keyword evidence="3" id="KW-1185">Reference proteome</keyword>
<accession>A0AA39QCC8</accession>
<organism evidence="2 3">
    <name type="scientific">Armillaria luteobubalina</name>
    <dbReference type="NCBI Taxonomy" id="153913"/>
    <lineage>
        <taxon>Eukaryota</taxon>
        <taxon>Fungi</taxon>
        <taxon>Dikarya</taxon>
        <taxon>Basidiomycota</taxon>
        <taxon>Agaricomycotina</taxon>
        <taxon>Agaricomycetes</taxon>
        <taxon>Agaricomycetidae</taxon>
        <taxon>Agaricales</taxon>
        <taxon>Marasmiineae</taxon>
        <taxon>Physalacriaceae</taxon>
        <taxon>Armillaria</taxon>
    </lineage>
</organism>
<dbReference type="Proteomes" id="UP001175228">
    <property type="component" value="Unassembled WGS sequence"/>
</dbReference>